<name>A0A2P4YI88_9STRA</name>
<accession>A0A2P4YI88</accession>
<evidence type="ECO:0000313" key="2">
    <source>
        <dbReference type="Proteomes" id="UP000237271"/>
    </source>
</evidence>
<comment type="caution">
    <text evidence="1">The sequence shown here is derived from an EMBL/GenBank/DDBJ whole genome shotgun (WGS) entry which is preliminary data.</text>
</comment>
<sequence length="229" mass="27116">MTCCAPFRTLYMHKSKESYTFNFQRNSQSTQISKQESGWLEPYYWEQKNWFDLLMLTQMLGETKQVCYNSQRHSVHLFFWTRETSTGWAKVFEYIPFRNRRFVLRDGRPADNQPGETPSQRSVRIWKRQIGSDGIRNEERHNRYRVKLLNVSRFIDEAALDAFIRAKFKGSFATFQEPKYGRQTFQTGAWEIYFKSPGCPGFLENVKIQPSTPVLQLWNIRTHGGSVPI</sequence>
<proteinExistence type="predicted"/>
<dbReference type="AlphaFoldDB" id="A0A2P4YI88"/>
<gene>
    <name evidence="1" type="ORF">PHPALM_5077</name>
</gene>
<protein>
    <submittedName>
        <fullName evidence="1">Uncharacterized protein</fullName>
    </submittedName>
</protein>
<reference evidence="1 2" key="1">
    <citation type="journal article" date="2017" name="Genome Biol. Evol.">
        <title>Phytophthora megakarya and P. palmivora, closely related causal agents of cacao black pod rot, underwent increases in genome sizes and gene numbers by different mechanisms.</title>
        <authorList>
            <person name="Ali S.S."/>
            <person name="Shao J."/>
            <person name="Lary D.J."/>
            <person name="Kronmiller B."/>
            <person name="Shen D."/>
            <person name="Strem M.D."/>
            <person name="Amoako-Attah I."/>
            <person name="Akrofi A.Y."/>
            <person name="Begoude B.A."/>
            <person name="Ten Hoopen G.M."/>
            <person name="Coulibaly K."/>
            <person name="Kebe B.I."/>
            <person name="Melnick R.L."/>
            <person name="Guiltinan M.J."/>
            <person name="Tyler B.M."/>
            <person name="Meinhardt L.W."/>
            <person name="Bailey B.A."/>
        </authorList>
    </citation>
    <scope>NUCLEOTIDE SEQUENCE [LARGE SCALE GENOMIC DNA]</scope>
    <source>
        <strain evidence="2">sbr112.9</strain>
    </source>
</reference>
<keyword evidence="2" id="KW-1185">Reference proteome</keyword>
<evidence type="ECO:0000313" key="1">
    <source>
        <dbReference type="EMBL" id="POM77527.1"/>
    </source>
</evidence>
<dbReference type="EMBL" id="NCKW01002529">
    <property type="protein sequence ID" value="POM77527.1"/>
    <property type="molecule type" value="Genomic_DNA"/>
</dbReference>
<organism evidence="1 2">
    <name type="scientific">Phytophthora palmivora</name>
    <dbReference type="NCBI Taxonomy" id="4796"/>
    <lineage>
        <taxon>Eukaryota</taxon>
        <taxon>Sar</taxon>
        <taxon>Stramenopiles</taxon>
        <taxon>Oomycota</taxon>
        <taxon>Peronosporomycetes</taxon>
        <taxon>Peronosporales</taxon>
        <taxon>Peronosporaceae</taxon>
        <taxon>Phytophthora</taxon>
    </lineage>
</organism>
<dbReference type="Proteomes" id="UP000237271">
    <property type="component" value="Unassembled WGS sequence"/>
</dbReference>
<dbReference type="OrthoDB" id="121416at2759"/>